<dbReference type="Proteomes" id="UP000009131">
    <property type="component" value="Unassembled WGS sequence"/>
</dbReference>
<dbReference type="Gene3D" id="2.40.70.10">
    <property type="entry name" value="Acid Proteases"/>
    <property type="match status" value="2"/>
</dbReference>
<accession>G7E1C3</accession>
<dbReference type="InterPro" id="IPR033121">
    <property type="entry name" value="PEPTIDASE_A1"/>
</dbReference>
<dbReference type="InterPro" id="IPR021109">
    <property type="entry name" value="Peptidase_aspartic_dom_sf"/>
</dbReference>
<dbReference type="Pfam" id="PF00026">
    <property type="entry name" value="Asp"/>
    <property type="match status" value="1"/>
</dbReference>
<dbReference type="GO" id="GO:0004190">
    <property type="term" value="F:aspartic-type endopeptidase activity"/>
    <property type="evidence" value="ECO:0007669"/>
    <property type="project" value="InterPro"/>
</dbReference>
<dbReference type="GO" id="GO:0006508">
    <property type="term" value="P:proteolysis"/>
    <property type="evidence" value="ECO:0007669"/>
    <property type="project" value="InterPro"/>
</dbReference>
<keyword evidence="2" id="KW-0732">Signal</keyword>
<name>G7E1C3_MIXOS</name>
<dbReference type="PANTHER" id="PTHR47966">
    <property type="entry name" value="BETA-SITE APP-CLEAVING ENZYME, ISOFORM A-RELATED"/>
    <property type="match status" value="1"/>
</dbReference>
<dbReference type="OrthoDB" id="15189at2759"/>
<dbReference type="InterPro" id="IPR034164">
    <property type="entry name" value="Pepsin-like_dom"/>
</dbReference>
<dbReference type="HOGENOM" id="CLU_041696_0_0_1"/>
<dbReference type="RefSeq" id="XP_014567330.1">
    <property type="nucleotide sequence ID" value="XM_014711844.1"/>
</dbReference>
<reference evidence="4 5" key="2">
    <citation type="journal article" date="2012" name="Open Biol.">
        <title>Characteristics of nucleosomes and linker DNA regions on the genome of the basidiomycete Mixia osmundae revealed by mono- and dinucleosome mapping.</title>
        <authorList>
            <person name="Nishida H."/>
            <person name="Kondo S."/>
            <person name="Matsumoto T."/>
            <person name="Suzuki Y."/>
            <person name="Yoshikawa H."/>
            <person name="Taylor T.D."/>
            <person name="Sugiyama J."/>
        </authorList>
    </citation>
    <scope>NUCLEOTIDE SEQUENCE [LARGE SCALE GENOMIC DNA]</scope>
    <source>
        <strain evidence="5">CBS 9802 / IAM 14324 / JCM 22182 / KY 12970</strain>
    </source>
</reference>
<evidence type="ECO:0000256" key="1">
    <source>
        <dbReference type="ARBA" id="ARBA00007447"/>
    </source>
</evidence>
<dbReference type="PROSITE" id="PS51257">
    <property type="entry name" value="PROKAR_LIPOPROTEIN"/>
    <property type="match status" value="1"/>
</dbReference>
<gene>
    <name evidence="4" type="primary">Mo03303</name>
    <name evidence="4" type="ORF">E5Q_03303</name>
</gene>
<sequence length="374" mass="40637">MLFKTLVGFVLALYSCNATITLPVKRVSLDSTSSIATKVARRNAHLGFTTHVKVTTNAAWLVEIGIGNPAHPVNFQIDSGSALTLTGIEHGYRHTKTTKNTSVAFDENFGDQSDVKGFLVQDRFSLSHGVPFKAYLGAAFKNDFFVAAEPGRSGVLALGNRAMFDQTLSNQSNTIPTFTESLQHAKLIEEKIVTLNLREPASIHFGTADWSKSKGPIAYMPRKNIGPTSYWACDVYMPSLGVTAKRNQNATSMIDSGTELTFLARAPLLVYYEKIKEIGGVYNASTDFFQFPKGAIPPAIDITIGETLLPLPGKAQLLADRLKVPNGLDPSLDYSVILPAQDGAETSLIGATLLSHYSIVFDSERDRIGFSLRA</sequence>
<feature type="chain" id="PRO_5009955655" description="Peptidase A1 domain-containing protein" evidence="2">
    <location>
        <begin position="19"/>
        <end position="374"/>
    </location>
</feature>
<dbReference type="CDD" id="cd05471">
    <property type="entry name" value="pepsin_like"/>
    <property type="match status" value="1"/>
</dbReference>
<keyword evidence="5" id="KW-1185">Reference proteome</keyword>
<organism evidence="4 5">
    <name type="scientific">Mixia osmundae (strain CBS 9802 / IAM 14324 / JCM 22182 / KY 12970)</name>
    <dbReference type="NCBI Taxonomy" id="764103"/>
    <lineage>
        <taxon>Eukaryota</taxon>
        <taxon>Fungi</taxon>
        <taxon>Dikarya</taxon>
        <taxon>Basidiomycota</taxon>
        <taxon>Pucciniomycotina</taxon>
        <taxon>Mixiomycetes</taxon>
        <taxon>Mixiales</taxon>
        <taxon>Mixiaceae</taxon>
        <taxon>Mixia</taxon>
    </lineage>
</organism>
<evidence type="ECO:0000259" key="3">
    <source>
        <dbReference type="PROSITE" id="PS51767"/>
    </source>
</evidence>
<feature type="domain" description="Peptidase A1" evidence="3">
    <location>
        <begin position="60"/>
        <end position="371"/>
    </location>
</feature>
<reference evidence="4 5" key="1">
    <citation type="journal article" date="2011" name="J. Gen. Appl. Microbiol.">
        <title>Draft genome sequencing of the enigmatic basidiomycete Mixia osmundae.</title>
        <authorList>
            <person name="Nishida H."/>
            <person name="Nagatsuka Y."/>
            <person name="Sugiyama J."/>
        </authorList>
    </citation>
    <scope>NUCLEOTIDE SEQUENCE [LARGE SCALE GENOMIC DNA]</scope>
    <source>
        <strain evidence="5">CBS 9802 / IAM 14324 / JCM 22182 / KY 12970</strain>
    </source>
</reference>
<proteinExistence type="inferred from homology"/>
<comment type="similarity">
    <text evidence="1">Belongs to the peptidase A1 family.</text>
</comment>
<dbReference type="AlphaFoldDB" id="G7E1C3"/>
<evidence type="ECO:0000313" key="5">
    <source>
        <dbReference type="Proteomes" id="UP000009131"/>
    </source>
</evidence>
<dbReference type="PROSITE" id="PS51767">
    <property type="entry name" value="PEPTIDASE_A1"/>
    <property type="match status" value="1"/>
</dbReference>
<feature type="signal peptide" evidence="2">
    <location>
        <begin position="1"/>
        <end position="18"/>
    </location>
</feature>
<dbReference type="InParanoid" id="G7E1C3"/>
<evidence type="ECO:0000313" key="4">
    <source>
        <dbReference type="EMBL" id="GAA96633.1"/>
    </source>
</evidence>
<dbReference type="SUPFAM" id="SSF50630">
    <property type="entry name" value="Acid proteases"/>
    <property type="match status" value="1"/>
</dbReference>
<evidence type="ECO:0000256" key="2">
    <source>
        <dbReference type="SAM" id="SignalP"/>
    </source>
</evidence>
<dbReference type="PANTHER" id="PTHR47966:SF51">
    <property type="entry name" value="BETA-SITE APP-CLEAVING ENZYME, ISOFORM A-RELATED"/>
    <property type="match status" value="1"/>
</dbReference>
<dbReference type="InterPro" id="IPR001461">
    <property type="entry name" value="Aspartic_peptidase_A1"/>
</dbReference>
<dbReference type="EMBL" id="BABT02000102">
    <property type="protein sequence ID" value="GAA96633.1"/>
    <property type="molecule type" value="Genomic_DNA"/>
</dbReference>
<comment type="caution">
    <text evidence="4">The sequence shown here is derived from an EMBL/GenBank/DDBJ whole genome shotgun (WGS) entry which is preliminary data.</text>
</comment>
<protein>
    <recommendedName>
        <fullName evidence="3">Peptidase A1 domain-containing protein</fullName>
    </recommendedName>
</protein>